<sequence>MDVRSPFYQCLAMSLAGILFLNPIVSAAAQLSVDPASPGTSIGHAPNGVPVVNIAGPNGSGLSHNLFTDYNVGSNGLILNNATQAAQNTQLGGVILGNPGLQGRPASVILNEVTGGNRSHLGGYTEVAGHAARVIVANPHGITCNGCGFINTPRATLTTGKPVLEGGRLEHFRVEGGDIALEGAGLNARNVSQFDLITRTAKLNAQLHADQLNIITGRNDVSADGMQVRALADDGRSKPQLAIDSSALGGMYAGAIRLIGTEAGVGVRVATEMASTAGDLFIQVNGGLSLAHTTSAGALSAKAASIELQGPTFAVGDVDLKADADLVVKHTLASAGNVQVHAATVSNEGKIVSGINEDRRIAGKQLNITAERLDNKGELNASGHLDIRAATVDNTGTIAANSAKIDARQHVKNSGQVVTAQALTVAAKQLDNAGTLHTESDLSVVAETVDNSGKVVAANELNVAARDVTNSGELLSDNHLQLHVDGELKNTGLIAAKGNADIRASSLIQDHGQILSGQDIQLRIREVLHNLGVLSAARHMQINAAQLNNHGTLGSQGNLLLTANVTNTGLLFSGGDMHVRGEHFSNLEGNVYSVGDFSFAAADGSRASTFKNLSGTLETEGNLHINTNAFENARTHLTLERELVGGTIRWVCGQHCDGDDSYKRGTIYITETWRETAAPGSTKAASLIAGKNLQISADTLQNRYSLLAANGDVHLTARSLVNQGAASQTGTSSTIIGTPGRIDKALWDRMEFVDLPAFHNAPFDPVRFAELKARSSGAGFSNPGTLTTWREDGREMYAATLQAGGSLTLQASEYLQNGTLRENTLAQLTGEIGHNPNDLELSPDRLSDDLTRPPEFHLPSGEYGLFIPSKNPGSPYLIETNPLFTHLANFLSSQYLLDKIGYNTDEAWRRLGDGYYESRLIRDAMLARTGQRFLAGLDSDEAQFRYLMDNGLSARDSLQLSVGVGLTAQQVAALTHDIVWMEKRQVQGEDVLVPVLYLATVDTNNLRGASLVQGRDINLVSGGDIVSVGTLKATQNVAAIADGSLLNGGSITAGERISLLATDSIRNAMAGEIRASNVELTSVTGDIVNERTAQAKRQGDGTLITYLDNASQISAGQQLTLNAGRDITNRGDINSGGNASLTAARDINLIAVTDTQQIRTTENGGHRVTQTSTTEHLGANVTAAGNLSLKAGGDITLLASQANAGKDHTVAAGGDIYLLAAANETDHEINSKRSGAKIHEQTTQVRQVGSQLNAGGDLTATAGQNILLQASQVTSGKDAYLIAGGQLQLLSANDSDYSLYDYEKKGSFGAIKTQRDEVTDVKVVGSQISTGGNLNLISGGDQLYQGATLDSGADITITSGGSVTFEAVKDLHQESHEKSKSDLAWMSMKGEGRTDETLRQTEIIAQGKLAIQAVEGLRIDIKDINQATVGQTIDAMVKGDPKLAWIKEAEQRGDVDWRRVKELHDSYKYSHSGMGQGAMLAVIIVMSLITAGAASSLAVAAGGGTLGSMAGATFQAVASQAAVSTINNKGDLGAAFKEVTSSGSLKGYATSALTAGFSTGVIDPAFGVTGDRVNNITKGFDLASASDIAKFAAYSGAQGAAQAGFKTLVQGGSLKDNLNLALSSQLQSTLQAIAFNAVGDFSESQNWPESSPEKVALHALVGGLLSEANGGSFATGALAAGANEALISSLAQAVEGNPALMLAASQLVGLAAAGATEGDVQKGAELAKNATTYNYLNHHEVDDLVKDLKGCRGAANPTACRADLTLKYESISDQKTGMHLMLCSDLGSCEAQRTAVELGNAALDQYEGNSGLSWEERLIVRGFQGSNQDDTRLAVQKTVQGSHAEMLSVLPGVGLVGGKGGGGGGSISNPLVVQGIPSISRSTEITELFSSTNTRSGIQIGNRSLIQVPNTGNAKIFSGATEVEVKQYFSELTKAASLPSPRTIPGKGDIYVVSTPEGNFTLRNFSSSSGKTGPTWTIDVPKTATGTTYNPEIKFLMERL</sequence>
<dbReference type="Proteomes" id="UP000297391">
    <property type="component" value="Unassembled WGS sequence"/>
</dbReference>
<evidence type="ECO:0000259" key="2">
    <source>
        <dbReference type="SMART" id="SM00912"/>
    </source>
</evidence>
<dbReference type="InterPro" id="IPR010069">
    <property type="entry name" value="CdiA_FHA1_rpt"/>
</dbReference>
<gene>
    <name evidence="3" type="ORF">DYL59_24900</name>
</gene>
<dbReference type="Pfam" id="PF13332">
    <property type="entry name" value="Fil_haemagg_2"/>
    <property type="match status" value="2"/>
</dbReference>
<dbReference type="OrthoDB" id="2664633at2"/>
<protein>
    <submittedName>
        <fullName evidence="3">Filamentous hemagglutinin N-terminal domain-containing protein</fullName>
    </submittedName>
</protein>
<dbReference type="InterPro" id="IPR012334">
    <property type="entry name" value="Pectin_lyas_fold"/>
</dbReference>
<proteinExistence type="predicted"/>
<dbReference type="RefSeq" id="WP_135291571.1">
    <property type="nucleotide sequence ID" value="NZ_QUZU01000041.1"/>
</dbReference>
<evidence type="ECO:0000256" key="1">
    <source>
        <dbReference type="SAM" id="SignalP"/>
    </source>
</evidence>
<dbReference type="InterPro" id="IPR006915">
    <property type="entry name" value="DUF637_hemagglutn_put"/>
</dbReference>
<dbReference type="InterPro" id="IPR011050">
    <property type="entry name" value="Pectin_lyase_fold/virulence"/>
</dbReference>
<dbReference type="Pfam" id="PF04830">
    <property type="entry name" value="DUF637"/>
    <property type="match status" value="1"/>
</dbReference>
<dbReference type="SMART" id="SM00912">
    <property type="entry name" value="Haemagg_act"/>
    <property type="match status" value="1"/>
</dbReference>
<feature type="domain" description="Filamentous haemagglutinin FhaB/tRNA nuclease CdiA-like TPS" evidence="2">
    <location>
        <begin position="46"/>
        <end position="167"/>
    </location>
</feature>
<feature type="signal peptide" evidence="1">
    <location>
        <begin position="1"/>
        <end position="27"/>
    </location>
</feature>
<organism evidence="3 4">
    <name type="scientific">Pseudomonas kairouanensis</name>
    <dbReference type="NCBI Taxonomy" id="2293832"/>
    <lineage>
        <taxon>Bacteria</taxon>
        <taxon>Pseudomonadati</taxon>
        <taxon>Pseudomonadota</taxon>
        <taxon>Gammaproteobacteria</taxon>
        <taxon>Pseudomonadales</taxon>
        <taxon>Pseudomonadaceae</taxon>
        <taxon>Pseudomonas</taxon>
    </lineage>
</organism>
<dbReference type="Pfam" id="PF05594">
    <property type="entry name" value="Fil_haemagg"/>
    <property type="match status" value="5"/>
</dbReference>
<dbReference type="Gene3D" id="2.160.20.10">
    <property type="entry name" value="Single-stranded right-handed beta-helix, Pectin lyase-like"/>
    <property type="match status" value="1"/>
</dbReference>
<dbReference type="InterPro" id="IPR008619">
    <property type="entry name" value="Filamentous_hemagglutn_rpt"/>
</dbReference>
<dbReference type="NCBIfam" id="TIGR01731">
    <property type="entry name" value="fil_hemag_20aa"/>
    <property type="match status" value="9"/>
</dbReference>
<dbReference type="NCBIfam" id="TIGR01901">
    <property type="entry name" value="adhes_NPXG"/>
    <property type="match status" value="1"/>
</dbReference>
<keyword evidence="4" id="KW-1185">Reference proteome</keyword>
<accession>A0A4Z0AHF8</accession>
<evidence type="ECO:0000313" key="4">
    <source>
        <dbReference type="Proteomes" id="UP000297391"/>
    </source>
</evidence>
<name>A0A4Z0AHF8_9PSED</name>
<dbReference type="InterPro" id="IPR008638">
    <property type="entry name" value="FhaB/CdiA-like_TPS"/>
</dbReference>
<reference evidence="3 4" key="1">
    <citation type="journal article" date="2019" name="Syst. Appl. Microbiol.">
        <title>New species of pathogenic Pseudomonas isolated from citrus in Tunisia: Proposal of Pseudomonas kairouanensis sp. nov. and Pseudomonas nabeulensis sp. nov.</title>
        <authorList>
            <person name="Oueslati M."/>
            <person name="Mulet M."/>
            <person name="Gomila M."/>
            <person name="Berge O."/>
            <person name="Hajlaoui M.R."/>
            <person name="Lalucat J."/>
            <person name="Sadfi-Zouaoui N."/>
            <person name="Garcia-Valdes E."/>
        </authorList>
    </citation>
    <scope>NUCLEOTIDE SEQUENCE [LARGE SCALE GENOMIC DNA]</scope>
    <source>
        <strain evidence="3 4">KC12</strain>
    </source>
</reference>
<comment type="caution">
    <text evidence="3">The sequence shown here is derived from an EMBL/GenBank/DDBJ whole genome shotgun (WGS) entry which is preliminary data.</text>
</comment>
<dbReference type="GO" id="GO:0003824">
    <property type="term" value="F:catalytic activity"/>
    <property type="evidence" value="ECO:0007669"/>
    <property type="project" value="UniProtKB-ARBA"/>
</dbReference>
<dbReference type="Pfam" id="PF05860">
    <property type="entry name" value="TPS"/>
    <property type="match status" value="1"/>
</dbReference>
<keyword evidence="1" id="KW-0732">Signal</keyword>
<dbReference type="SUPFAM" id="SSF51126">
    <property type="entry name" value="Pectin lyase-like"/>
    <property type="match status" value="1"/>
</dbReference>
<dbReference type="InterPro" id="IPR025157">
    <property type="entry name" value="Hemagglutinin_rpt"/>
</dbReference>
<evidence type="ECO:0000313" key="3">
    <source>
        <dbReference type="EMBL" id="TFY85619.1"/>
    </source>
</evidence>
<dbReference type="EMBL" id="QUZU01000041">
    <property type="protein sequence ID" value="TFY85619.1"/>
    <property type="molecule type" value="Genomic_DNA"/>
</dbReference>
<feature type="chain" id="PRO_5021412465" evidence="1">
    <location>
        <begin position="28"/>
        <end position="2000"/>
    </location>
</feature>